<dbReference type="GO" id="GO:0050660">
    <property type="term" value="F:flavin adenine dinucleotide binding"/>
    <property type="evidence" value="ECO:0007669"/>
    <property type="project" value="TreeGrafter"/>
</dbReference>
<keyword evidence="3" id="KW-0560">Oxidoreductase</keyword>
<evidence type="ECO:0000313" key="5">
    <source>
        <dbReference type="Proteomes" id="UP000479710"/>
    </source>
</evidence>
<evidence type="ECO:0000256" key="3">
    <source>
        <dbReference type="ARBA" id="ARBA00023002"/>
    </source>
</evidence>
<sequence>MQHHADVVLLDPDYLTNATIVTSSAVGITEQSVLTADDHGKIESSESVLIIGGGPTGVELAGEIAVDYPEKKRLWIINCPALSEKCQGEDRHKIAHIPKSKVQPKAQKIKVPQNQTQCIAV</sequence>
<proteinExistence type="predicted"/>
<dbReference type="PANTHER" id="PTHR43735">
    <property type="entry name" value="APOPTOSIS-INDUCING FACTOR 1"/>
    <property type="match status" value="1"/>
</dbReference>
<dbReference type="Proteomes" id="UP000479710">
    <property type="component" value="Unassembled WGS sequence"/>
</dbReference>
<dbReference type="SUPFAM" id="SSF51905">
    <property type="entry name" value="FAD/NAD(P)-binding domain"/>
    <property type="match status" value="1"/>
</dbReference>
<dbReference type="GO" id="GO:0004174">
    <property type="term" value="F:electron-transferring-flavoprotein dehydrogenase activity"/>
    <property type="evidence" value="ECO:0007669"/>
    <property type="project" value="TreeGrafter"/>
</dbReference>
<accession>A0A6G1FFF9</accession>
<gene>
    <name evidence="4" type="ORF">E2562_035117</name>
</gene>
<name>A0A6G1FFF9_9ORYZ</name>
<dbReference type="OrthoDB" id="202203at2759"/>
<reference evidence="4 5" key="1">
    <citation type="submission" date="2019-11" db="EMBL/GenBank/DDBJ databases">
        <title>Whole genome sequence of Oryza granulata.</title>
        <authorList>
            <person name="Li W."/>
        </authorList>
    </citation>
    <scope>NUCLEOTIDE SEQUENCE [LARGE SCALE GENOMIC DNA]</scope>
    <source>
        <strain evidence="5">cv. Menghai</strain>
        <tissue evidence="4">Leaf</tissue>
    </source>
</reference>
<evidence type="ECO:0008006" key="6">
    <source>
        <dbReference type="Google" id="ProtNLM"/>
    </source>
</evidence>
<evidence type="ECO:0000313" key="4">
    <source>
        <dbReference type="EMBL" id="KAF0935670.1"/>
    </source>
</evidence>
<keyword evidence="2" id="KW-0274">FAD</keyword>
<protein>
    <recommendedName>
        <fullName evidence="6">FAD/NAD(P)-binding domain-containing protein</fullName>
    </recommendedName>
</protein>
<dbReference type="GO" id="GO:0005737">
    <property type="term" value="C:cytoplasm"/>
    <property type="evidence" value="ECO:0007669"/>
    <property type="project" value="TreeGrafter"/>
</dbReference>
<dbReference type="PANTHER" id="PTHR43735:SF3">
    <property type="entry name" value="FERROPTOSIS SUPPRESSOR PROTEIN 1"/>
    <property type="match status" value="1"/>
</dbReference>
<evidence type="ECO:0000256" key="2">
    <source>
        <dbReference type="ARBA" id="ARBA00022827"/>
    </source>
</evidence>
<dbReference type="Gene3D" id="3.50.50.100">
    <property type="match status" value="1"/>
</dbReference>
<keyword evidence="1" id="KW-0285">Flavoprotein</keyword>
<dbReference type="EMBL" id="SPHZ02000001">
    <property type="protein sequence ID" value="KAF0935670.1"/>
    <property type="molecule type" value="Genomic_DNA"/>
</dbReference>
<dbReference type="InterPro" id="IPR036188">
    <property type="entry name" value="FAD/NAD-bd_sf"/>
</dbReference>
<keyword evidence="5" id="KW-1185">Reference proteome</keyword>
<organism evidence="4 5">
    <name type="scientific">Oryza meyeriana var. granulata</name>
    <dbReference type="NCBI Taxonomy" id="110450"/>
    <lineage>
        <taxon>Eukaryota</taxon>
        <taxon>Viridiplantae</taxon>
        <taxon>Streptophyta</taxon>
        <taxon>Embryophyta</taxon>
        <taxon>Tracheophyta</taxon>
        <taxon>Spermatophyta</taxon>
        <taxon>Magnoliopsida</taxon>
        <taxon>Liliopsida</taxon>
        <taxon>Poales</taxon>
        <taxon>Poaceae</taxon>
        <taxon>BOP clade</taxon>
        <taxon>Oryzoideae</taxon>
        <taxon>Oryzeae</taxon>
        <taxon>Oryzinae</taxon>
        <taxon>Oryza</taxon>
        <taxon>Oryza meyeriana</taxon>
    </lineage>
</organism>
<evidence type="ECO:0000256" key="1">
    <source>
        <dbReference type="ARBA" id="ARBA00022630"/>
    </source>
</evidence>
<dbReference type="AlphaFoldDB" id="A0A6G1FFF9"/>
<comment type="caution">
    <text evidence="4">The sequence shown here is derived from an EMBL/GenBank/DDBJ whole genome shotgun (WGS) entry which is preliminary data.</text>
</comment>